<dbReference type="AlphaFoldDB" id="A0AAD1RGP8"/>
<dbReference type="EMBL" id="OW240913">
    <property type="protein sequence ID" value="CAH2253887.1"/>
    <property type="molecule type" value="Genomic_DNA"/>
</dbReference>
<sequence length="165" mass="18779">MATTARLPGPTVTSHVIEQKLDVLFASFWHKIKGRTQPPTSQQPHCQSTKRLPPTRRSAPKVSPTGQASSWRRPKLHKRRKHRMRRHRRHTAQRRSKTRNAHLLHPAGPRIKSPQYLAQSRIPSKDDRNDGNLTRAVSHRDGGHQWPIHGPHTGLLHQASRVGVG</sequence>
<evidence type="ECO:0000313" key="3">
    <source>
        <dbReference type="Proteomes" id="UP001295444"/>
    </source>
</evidence>
<name>A0AAD1RGP8_PELCU</name>
<organism evidence="2 3">
    <name type="scientific">Pelobates cultripes</name>
    <name type="common">Western spadefoot toad</name>
    <dbReference type="NCBI Taxonomy" id="61616"/>
    <lineage>
        <taxon>Eukaryota</taxon>
        <taxon>Metazoa</taxon>
        <taxon>Chordata</taxon>
        <taxon>Craniata</taxon>
        <taxon>Vertebrata</taxon>
        <taxon>Euteleostomi</taxon>
        <taxon>Amphibia</taxon>
        <taxon>Batrachia</taxon>
        <taxon>Anura</taxon>
        <taxon>Pelobatoidea</taxon>
        <taxon>Pelobatidae</taxon>
        <taxon>Pelobates</taxon>
    </lineage>
</organism>
<reference evidence="2" key="1">
    <citation type="submission" date="2022-03" db="EMBL/GenBank/DDBJ databases">
        <authorList>
            <person name="Alioto T."/>
            <person name="Alioto T."/>
            <person name="Gomez Garrido J."/>
        </authorList>
    </citation>
    <scope>NUCLEOTIDE SEQUENCE</scope>
</reference>
<evidence type="ECO:0000313" key="2">
    <source>
        <dbReference type="EMBL" id="CAH2253887.1"/>
    </source>
</evidence>
<feature type="compositionally biased region" description="Basic residues" evidence="1">
    <location>
        <begin position="72"/>
        <end position="102"/>
    </location>
</feature>
<gene>
    <name evidence="2" type="ORF">PECUL_23A029913</name>
</gene>
<keyword evidence="3" id="KW-1185">Reference proteome</keyword>
<evidence type="ECO:0000256" key="1">
    <source>
        <dbReference type="SAM" id="MobiDB-lite"/>
    </source>
</evidence>
<protein>
    <submittedName>
        <fullName evidence="2">Uncharacterized protein</fullName>
    </submittedName>
</protein>
<feature type="region of interest" description="Disordered" evidence="1">
    <location>
        <begin position="34"/>
        <end position="165"/>
    </location>
</feature>
<proteinExistence type="predicted"/>
<accession>A0AAD1RGP8</accession>
<feature type="compositionally biased region" description="Polar residues" evidence="1">
    <location>
        <begin position="37"/>
        <end position="50"/>
    </location>
</feature>
<dbReference type="Proteomes" id="UP001295444">
    <property type="component" value="Chromosome 02"/>
</dbReference>